<organism evidence="1 2">
    <name type="scientific">Dryococelus australis</name>
    <dbReference type="NCBI Taxonomy" id="614101"/>
    <lineage>
        <taxon>Eukaryota</taxon>
        <taxon>Metazoa</taxon>
        <taxon>Ecdysozoa</taxon>
        <taxon>Arthropoda</taxon>
        <taxon>Hexapoda</taxon>
        <taxon>Insecta</taxon>
        <taxon>Pterygota</taxon>
        <taxon>Neoptera</taxon>
        <taxon>Polyneoptera</taxon>
        <taxon>Phasmatodea</taxon>
        <taxon>Verophasmatodea</taxon>
        <taxon>Anareolatae</taxon>
        <taxon>Phasmatidae</taxon>
        <taxon>Eurycanthinae</taxon>
        <taxon>Dryococelus</taxon>
    </lineage>
</organism>
<evidence type="ECO:0000313" key="2">
    <source>
        <dbReference type="Proteomes" id="UP001159363"/>
    </source>
</evidence>
<comment type="caution">
    <text evidence="1">The sequence shown here is derived from an EMBL/GenBank/DDBJ whole genome shotgun (WGS) entry which is preliminary data.</text>
</comment>
<gene>
    <name evidence="1" type="ORF">PR048_010957</name>
</gene>
<accession>A0ABQ9HK79</accession>
<keyword evidence="2" id="KW-1185">Reference proteome</keyword>
<proteinExistence type="predicted"/>
<reference evidence="1 2" key="1">
    <citation type="submission" date="2023-02" db="EMBL/GenBank/DDBJ databases">
        <title>LHISI_Scaffold_Assembly.</title>
        <authorList>
            <person name="Stuart O.P."/>
            <person name="Cleave R."/>
            <person name="Magrath M.J.L."/>
            <person name="Mikheyev A.S."/>
        </authorList>
    </citation>
    <scope>NUCLEOTIDE SEQUENCE [LARGE SCALE GENOMIC DNA]</scope>
    <source>
        <strain evidence="1">Daus_M_001</strain>
        <tissue evidence="1">Leg muscle</tissue>
    </source>
</reference>
<dbReference type="EMBL" id="JARBHB010000004">
    <property type="protein sequence ID" value="KAJ8884761.1"/>
    <property type="molecule type" value="Genomic_DNA"/>
</dbReference>
<evidence type="ECO:0000313" key="1">
    <source>
        <dbReference type="EMBL" id="KAJ8884761.1"/>
    </source>
</evidence>
<sequence>MANATKIFMLTRTDIEEGYFEHILFTDEAMFHVLGLLNRHNIRIWGSKNSHASQVIVCDSPKFNTITNMPSSSRIEHHLSRNRKCVPILMNRYLPGKLGEMVLDINNLKQRFVEAIATTDVQILQQTWKLLAVLHVTNAECVEVY</sequence>
<name>A0ABQ9HK79_9NEOP</name>
<protein>
    <submittedName>
        <fullName evidence="1">Uncharacterized protein</fullName>
    </submittedName>
</protein>
<dbReference type="Proteomes" id="UP001159363">
    <property type="component" value="Chromosome X"/>
</dbReference>